<comment type="similarity">
    <text evidence="2">Belongs to the bacterial solute-binding protein 5 family.</text>
</comment>
<evidence type="ECO:0000256" key="4">
    <source>
        <dbReference type="ARBA" id="ARBA00022729"/>
    </source>
</evidence>
<dbReference type="InterPro" id="IPR000914">
    <property type="entry name" value="SBP_5_dom"/>
</dbReference>
<dbReference type="PIRSF" id="PIRSF002741">
    <property type="entry name" value="MppA"/>
    <property type="match status" value="1"/>
</dbReference>
<dbReference type="PANTHER" id="PTHR30290:SF10">
    <property type="entry name" value="PERIPLASMIC OLIGOPEPTIDE-BINDING PROTEIN-RELATED"/>
    <property type="match status" value="1"/>
</dbReference>
<dbReference type="PANTHER" id="PTHR30290">
    <property type="entry name" value="PERIPLASMIC BINDING COMPONENT OF ABC TRANSPORTER"/>
    <property type="match status" value="1"/>
</dbReference>
<keyword evidence="4 5" id="KW-0732">Signal</keyword>
<dbReference type="Pfam" id="PF00496">
    <property type="entry name" value="SBP_bac_5"/>
    <property type="match status" value="1"/>
</dbReference>
<dbReference type="InterPro" id="IPR006311">
    <property type="entry name" value="TAT_signal"/>
</dbReference>
<dbReference type="STRING" id="1293439.WH87_15355"/>
<comment type="caution">
    <text evidence="7">The sequence shown here is derived from an EMBL/GenBank/DDBJ whole genome shotgun (WGS) entry which is preliminary data.</text>
</comment>
<protein>
    <recommendedName>
        <fullName evidence="6">Solute-binding protein family 5 domain-containing protein</fullName>
    </recommendedName>
</protein>
<evidence type="ECO:0000259" key="6">
    <source>
        <dbReference type="Pfam" id="PF00496"/>
    </source>
</evidence>
<dbReference type="InterPro" id="IPR039424">
    <property type="entry name" value="SBP_5"/>
</dbReference>
<organism evidence="7 8">
    <name type="scientific">Devosia epidermidihirudinis</name>
    <dbReference type="NCBI Taxonomy" id="1293439"/>
    <lineage>
        <taxon>Bacteria</taxon>
        <taxon>Pseudomonadati</taxon>
        <taxon>Pseudomonadota</taxon>
        <taxon>Alphaproteobacteria</taxon>
        <taxon>Hyphomicrobiales</taxon>
        <taxon>Devosiaceae</taxon>
        <taxon>Devosia</taxon>
    </lineage>
</organism>
<keyword evidence="8" id="KW-1185">Reference proteome</keyword>
<dbReference type="GO" id="GO:1904680">
    <property type="term" value="F:peptide transmembrane transporter activity"/>
    <property type="evidence" value="ECO:0007669"/>
    <property type="project" value="TreeGrafter"/>
</dbReference>
<dbReference type="Gene3D" id="3.10.105.10">
    <property type="entry name" value="Dipeptide-binding Protein, Domain 3"/>
    <property type="match status" value="1"/>
</dbReference>
<accession>A0A0F5Q4X0</accession>
<evidence type="ECO:0000256" key="3">
    <source>
        <dbReference type="ARBA" id="ARBA00022448"/>
    </source>
</evidence>
<evidence type="ECO:0000313" key="7">
    <source>
        <dbReference type="EMBL" id="KKC35935.1"/>
    </source>
</evidence>
<feature type="chain" id="PRO_5002494326" description="Solute-binding protein family 5 domain-containing protein" evidence="5">
    <location>
        <begin position="35"/>
        <end position="527"/>
    </location>
</feature>
<dbReference type="Gene3D" id="3.90.76.10">
    <property type="entry name" value="Dipeptide-binding Protein, Domain 1"/>
    <property type="match status" value="1"/>
</dbReference>
<dbReference type="Gene3D" id="3.40.190.10">
    <property type="entry name" value="Periplasmic binding protein-like II"/>
    <property type="match status" value="1"/>
</dbReference>
<comment type="subcellular location">
    <subcellularLocation>
        <location evidence="1">Periplasm</location>
    </subcellularLocation>
</comment>
<evidence type="ECO:0000313" key="8">
    <source>
        <dbReference type="Proteomes" id="UP000033411"/>
    </source>
</evidence>
<dbReference type="GO" id="GO:0015833">
    <property type="term" value="P:peptide transport"/>
    <property type="evidence" value="ECO:0007669"/>
    <property type="project" value="TreeGrafter"/>
</dbReference>
<gene>
    <name evidence="7" type="ORF">WH87_15355</name>
</gene>
<evidence type="ECO:0000256" key="1">
    <source>
        <dbReference type="ARBA" id="ARBA00004418"/>
    </source>
</evidence>
<evidence type="ECO:0000256" key="5">
    <source>
        <dbReference type="SAM" id="SignalP"/>
    </source>
</evidence>
<dbReference type="PATRIC" id="fig|1293439.3.peg.3125"/>
<reference evidence="7 8" key="1">
    <citation type="submission" date="2015-03" db="EMBL/GenBank/DDBJ databases">
        <authorList>
            <person name="Lepp D."/>
            <person name="Hassan Y.I."/>
            <person name="Li X.-Z."/>
            <person name="Zhou T."/>
        </authorList>
    </citation>
    <scope>NUCLEOTIDE SEQUENCE [LARGE SCALE GENOMIC DNA]</scope>
    <source>
        <strain evidence="7 8">E84</strain>
    </source>
</reference>
<evidence type="ECO:0000256" key="2">
    <source>
        <dbReference type="ARBA" id="ARBA00005695"/>
    </source>
</evidence>
<dbReference type="GO" id="GO:0043190">
    <property type="term" value="C:ATP-binding cassette (ABC) transporter complex"/>
    <property type="evidence" value="ECO:0007669"/>
    <property type="project" value="InterPro"/>
</dbReference>
<dbReference type="GO" id="GO:0030288">
    <property type="term" value="C:outer membrane-bounded periplasmic space"/>
    <property type="evidence" value="ECO:0007669"/>
    <property type="project" value="UniProtKB-ARBA"/>
</dbReference>
<dbReference type="Proteomes" id="UP000033411">
    <property type="component" value="Unassembled WGS sequence"/>
</dbReference>
<dbReference type="EMBL" id="LANJ01000044">
    <property type="protein sequence ID" value="KKC35935.1"/>
    <property type="molecule type" value="Genomic_DNA"/>
</dbReference>
<feature type="domain" description="Solute-binding protein family 5" evidence="6">
    <location>
        <begin position="80"/>
        <end position="435"/>
    </location>
</feature>
<dbReference type="InterPro" id="IPR030678">
    <property type="entry name" value="Peptide/Ni-bd"/>
</dbReference>
<name>A0A0F5Q4X0_9HYPH</name>
<feature type="signal peptide" evidence="5">
    <location>
        <begin position="1"/>
        <end position="34"/>
    </location>
</feature>
<dbReference type="PROSITE" id="PS51318">
    <property type="entry name" value="TAT"/>
    <property type="match status" value="1"/>
</dbReference>
<dbReference type="SUPFAM" id="SSF53850">
    <property type="entry name" value="Periplasmic binding protein-like II"/>
    <property type="match status" value="1"/>
</dbReference>
<keyword evidence="3" id="KW-0813">Transport</keyword>
<proteinExistence type="inferred from homology"/>
<dbReference type="CDD" id="cd00995">
    <property type="entry name" value="PBP2_NikA_DppA_OppA_like"/>
    <property type="match status" value="1"/>
</dbReference>
<sequence>MTMLKHSTRSGWIARLGALLLGAVASLSALPAWAADNAITWGKPSEILGYDPHVETNGVSWQFLFLTYETLVTTGQNLDVQPQLAASWTQDSPTSYTFTLREGAKFSNGRAVTADDVVGSIQRVIDPALASVWAAQLGPIKDVVALDAHTVRIDLAEPYAPLLAALANIQAAILPIAELKAGTFDPSKTLLGSGPYIVEAHNQDQSWTFAANPDYPEALRPKVPTLNVEIIPDDSARIAALRDGRVDIATFESPDVPALLAGIPNVETVVQATTNYYRLDVNALGENSPFKDARLREALTLALDRDAIGDIALAGTSQADYPLPRAFPQSDACAALPSYVGDRATRLEKAKALVAEVGNGAPVKVQLIASPSVATFPLIAQVIQSSLADANIEVEILQLPAADWLERSFTTGDFDFAVSWFTGYADPSLVLGWWNPDFAQWNKVFLPADADLSAQISLAKQTADGPERQALFTSICETIDAQAGIISLVGKPDIVGIRTDQINATIQPAEGYFQTLKNLPSFTRTGN</sequence>
<dbReference type="AlphaFoldDB" id="A0A0F5Q4X0"/>